<accession>A0A5B9W362</accession>
<keyword evidence="3" id="KW-1185">Reference proteome</keyword>
<proteinExistence type="predicted"/>
<name>A0A5B9W362_9BACT</name>
<dbReference type="EMBL" id="CP042997">
    <property type="protein sequence ID" value="QEH34674.1"/>
    <property type="molecule type" value="Genomic_DNA"/>
</dbReference>
<organism evidence="2 3">
    <name type="scientific">Aquisphaera giovannonii</name>
    <dbReference type="NCBI Taxonomy" id="406548"/>
    <lineage>
        <taxon>Bacteria</taxon>
        <taxon>Pseudomonadati</taxon>
        <taxon>Planctomycetota</taxon>
        <taxon>Planctomycetia</taxon>
        <taxon>Isosphaerales</taxon>
        <taxon>Isosphaeraceae</taxon>
        <taxon>Aquisphaera</taxon>
    </lineage>
</organism>
<dbReference type="KEGG" id="agv:OJF2_32150"/>
<protein>
    <submittedName>
        <fullName evidence="2">Uncharacterized protein</fullName>
    </submittedName>
</protein>
<feature type="region of interest" description="Disordered" evidence="1">
    <location>
        <begin position="130"/>
        <end position="150"/>
    </location>
</feature>
<evidence type="ECO:0000313" key="3">
    <source>
        <dbReference type="Proteomes" id="UP000324233"/>
    </source>
</evidence>
<dbReference type="Proteomes" id="UP000324233">
    <property type="component" value="Chromosome"/>
</dbReference>
<evidence type="ECO:0000313" key="2">
    <source>
        <dbReference type="EMBL" id="QEH34674.1"/>
    </source>
</evidence>
<gene>
    <name evidence="2" type="ORF">OJF2_32150</name>
</gene>
<evidence type="ECO:0000256" key="1">
    <source>
        <dbReference type="SAM" id="MobiDB-lite"/>
    </source>
</evidence>
<dbReference type="AlphaFoldDB" id="A0A5B9W362"/>
<reference evidence="2 3" key="1">
    <citation type="submission" date="2019-08" db="EMBL/GenBank/DDBJ databases">
        <title>Deep-cultivation of Planctomycetes and their phenomic and genomic characterization uncovers novel biology.</title>
        <authorList>
            <person name="Wiegand S."/>
            <person name="Jogler M."/>
            <person name="Boedeker C."/>
            <person name="Pinto D."/>
            <person name="Vollmers J."/>
            <person name="Rivas-Marin E."/>
            <person name="Kohn T."/>
            <person name="Peeters S.H."/>
            <person name="Heuer A."/>
            <person name="Rast P."/>
            <person name="Oberbeckmann S."/>
            <person name="Bunk B."/>
            <person name="Jeske O."/>
            <person name="Meyerdierks A."/>
            <person name="Storesund J.E."/>
            <person name="Kallscheuer N."/>
            <person name="Luecker S."/>
            <person name="Lage O.M."/>
            <person name="Pohl T."/>
            <person name="Merkel B.J."/>
            <person name="Hornburger P."/>
            <person name="Mueller R.-W."/>
            <person name="Bruemmer F."/>
            <person name="Labrenz M."/>
            <person name="Spormann A.M."/>
            <person name="Op den Camp H."/>
            <person name="Overmann J."/>
            <person name="Amann R."/>
            <person name="Jetten M.S.M."/>
            <person name="Mascher T."/>
            <person name="Medema M.H."/>
            <person name="Devos D.P."/>
            <person name="Kaster A.-K."/>
            <person name="Ovreas L."/>
            <person name="Rohde M."/>
            <person name="Galperin M.Y."/>
            <person name="Jogler C."/>
        </authorList>
    </citation>
    <scope>NUCLEOTIDE SEQUENCE [LARGE SCALE GENOMIC DNA]</scope>
    <source>
        <strain evidence="2 3">OJF2</strain>
    </source>
</reference>
<sequence>MFSLCNSIGVLVALLATCVGTPQDAVKAKVAEPAAGPMPATGAGKDDAGPARVSVLRLQLARPQPPAGPFQRGAMMRPPIVLREMAQAGTSLTLLVEDPDRTIEAIEPGDCRVTLFRDDRDTDLLKGEAAGQANAAAGSPEQQPSEGPWTAEVDPGGHWATVTVHSPHLPSGSATRIQLEGTLVVRYARGERTVEQKNVDLNMDKITATPIPMIVCRQQDFPAMGRMRGVQGGTQVILFYQGSLTGIKKIAFVDADGTEIEAMNSGSGSNGTLNQSYYRLGKKVDRCSVRITIPDNIETATLKISLTTGIGLPPGVRRSLVEPGNRTTR</sequence>